<name>A0A0G0ID83_9BACT</name>
<evidence type="ECO:0000259" key="7">
    <source>
        <dbReference type="Pfam" id="PF04138"/>
    </source>
</evidence>
<keyword evidence="4 6" id="KW-1133">Transmembrane helix</keyword>
<evidence type="ECO:0000256" key="1">
    <source>
        <dbReference type="ARBA" id="ARBA00004141"/>
    </source>
</evidence>
<feature type="transmembrane region" description="Helical" evidence="6">
    <location>
        <begin position="140"/>
        <end position="160"/>
    </location>
</feature>
<dbReference type="Proteomes" id="UP000034044">
    <property type="component" value="Unassembled WGS sequence"/>
</dbReference>
<evidence type="ECO:0000256" key="6">
    <source>
        <dbReference type="SAM" id="Phobius"/>
    </source>
</evidence>
<dbReference type="GO" id="GO:0000271">
    <property type="term" value="P:polysaccharide biosynthetic process"/>
    <property type="evidence" value="ECO:0007669"/>
    <property type="project" value="InterPro"/>
</dbReference>
<evidence type="ECO:0000256" key="5">
    <source>
        <dbReference type="ARBA" id="ARBA00023136"/>
    </source>
</evidence>
<accession>A0A0G0ID83</accession>
<keyword evidence="3 6" id="KW-0812">Transmembrane</keyword>
<gene>
    <name evidence="8" type="ORF">US36_C0009G0010</name>
</gene>
<protein>
    <submittedName>
        <fullName evidence="8">Glycosyl transferase family 2</fullName>
    </submittedName>
</protein>
<dbReference type="PANTHER" id="PTHR38459:SF1">
    <property type="entry name" value="PROPHAGE BACTOPRENOL-LINKED GLUCOSE TRANSLOCASE HOMOLOG"/>
    <property type="match status" value="1"/>
</dbReference>
<dbReference type="AlphaFoldDB" id="A0A0G0ID83"/>
<keyword evidence="8" id="KW-0808">Transferase</keyword>
<dbReference type="Pfam" id="PF04138">
    <property type="entry name" value="GtrA_DPMS_TM"/>
    <property type="match status" value="1"/>
</dbReference>
<comment type="subcellular location">
    <subcellularLocation>
        <location evidence="1">Membrane</location>
        <topology evidence="1">Multi-pass membrane protein</topology>
    </subcellularLocation>
</comment>
<feature type="transmembrane region" description="Helical" evidence="6">
    <location>
        <begin position="50"/>
        <end position="69"/>
    </location>
</feature>
<evidence type="ECO:0000256" key="3">
    <source>
        <dbReference type="ARBA" id="ARBA00022692"/>
    </source>
</evidence>
<keyword evidence="5 6" id="KW-0472">Membrane</keyword>
<evidence type="ECO:0000313" key="8">
    <source>
        <dbReference type="EMBL" id="KKQ22164.1"/>
    </source>
</evidence>
<feature type="domain" description="GtrA/DPMS transmembrane" evidence="7">
    <location>
        <begin position="15"/>
        <end position="162"/>
    </location>
</feature>
<reference evidence="8 9" key="1">
    <citation type="journal article" date="2015" name="Nature">
        <title>rRNA introns, odd ribosomes, and small enigmatic genomes across a large radiation of phyla.</title>
        <authorList>
            <person name="Brown C.T."/>
            <person name="Hug L.A."/>
            <person name="Thomas B.C."/>
            <person name="Sharon I."/>
            <person name="Castelle C.J."/>
            <person name="Singh A."/>
            <person name="Wilkins M.J."/>
            <person name="Williams K.H."/>
            <person name="Banfield J.F."/>
        </authorList>
    </citation>
    <scope>NUCLEOTIDE SEQUENCE [LARGE SCALE GENOMIC DNA]</scope>
</reference>
<evidence type="ECO:0000256" key="4">
    <source>
        <dbReference type="ARBA" id="ARBA00022989"/>
    </source>
</evidence>
<dbReference type="InterPro" id="IPR051401">
    <property type="entry name" value="GtrA_CellWall_Glycosyl"/>
</dbReference>
<feature type="transmembrane region" description="Helical" evidence="6">
    <location>
        <begin position="21"/>
        <end position="44"/>
    </location>
</feature>
<evidence type="ECO:0000313" key="9">
    <source>
        <dbReference type="Proteomes" id="UP000034044"/>
    </source>
</evidence>
<comment type="caution">
    <text evidence="8">The sequence shown here is derived from an EMBL/GenBank/DDBJ whole genome shotgun (WGS) entry which is preliminary data.</text>
</comment>
<organism evidence="8 9">
    <name type="scientific">Candidatus Wolfebacteria bacterium GW2011_GWC1_37_10</name>
    <dbReference type="NCBI Taxonomy" id="1619010"/>
    <lineage>
        <taxon>Bacteria</taxon>
        <taxon>Candidatus Wolfeibacteriota</taxon>
    </lineage>
</organism>
<dbReference type="InterPro" id="IPR007267">
    <property type="entry name" value="GtrA_DPMS_TM"/>
</dbReference>
<dbReference type="GO" id="GO:0016740">
    <property type="term" value="F:transferase activity"/>
    <property type="evidence" value="ECO:0007669"/>
    <property type="project" value="UniProtKB-KW"/>
</dbReference>
<dbReference type="GO" id="GO:0005886">
    <property type="term" value="C:plasma membrane"/>
    <property type="evidence" value="ECO:0007669"/>
    <property type="project" value="TreeGrafter"/>
</dbReference>
<proteinExistence type="inferred from homology"/>
<comment type="similarity">
    <text evidence="2">Belongs to the GtrA family.</text>
</comment>
<dbReference type="EMBL" id="LBSR01000009">
    <property type="protein sequence ID" value="KKQ22164.1"/>
    <property type="molecule type" value="Genomic_DNA"/>
</dbReference>
<feature type="transmembrane region" description="Helical" evidence="6">
    <location>
        <begin position="81"/>
        <end position="103"/>
    </location>
</feature>
<evidence type="ECO:0000256" key="2">
    <source>
        <dbReference type="ARBA" id="ARBA00009399"/>
    </source>
</evidence>
<sequence>MNNIISGETTKQAGKFAAVGVINTAVDFIVLNILIYFGFTLAFVVLGQEFLVANVISVAVAMVNSFILNKQWTFKAETANIYLEIVKFIVVTVIGMFVVHQIIFNVLYYNLPAISSAVISIVNILRLNSIFSNEFVRLNFAKSIAIVASLIWNFVGYKFIVFKSRANS</sequence>
<dbReference type="PANTHER" id="PTHR38459">
    <property type="entry name" value="PROPHAGE BACTOPRENOL-LINKED GLUCOSE TRANSLOCASE HOMOLOG"/>
    <property type="match status" value="1"/>
</dbReference>
<feature type="transmembrane region" description="Helical" evidence="6">
    <location>
        <begin position="109"/>
        <end position="128"/>
    </location>
</feature>